<organism evidence="1 2">
    <name type="scientific">Dallia pectoralis</name>
    <name type="common">Alaska blackfish</name>
    <dbReference type="NCBI Taxonomy" id="75939"/>
    <lineage>
        <taxon>Eukaryota</taxon>
        <taxon>Metazoa</taxon>
        <taxon>Chordata</taxon>
        <taxon>Craniata</taxon>
        <taxon>Vertebrata</taxon>
        <taxon>Euteleostomi</taxon>
        <taxon>Actinopterygii</taxon>
        <taxon>Neopterygii</taxon>
        <taxon>Teleostei</taxon>
        <taxon>Protacanthopterygii</taxon>
        <taxon>Esociformes</taxon>
        <taxon>Umbridae</taxon>
        <taxon>Dallia</taxon>
    </lineage>
</organism>
<comment type="caution">
    <text evidence="1">The sequence shown here is derived from an EMBL/GenBank/DDBJ whole genome shotgun (WGS) entry which is preliminary data.</text>
</comment>
<gene>
    <name evidence="1" type="ORF">DPEC_G00178810</name>
</gene>
<protein>
    <submittedName>
        <fullName evidence="1">Uncharacterized protein</fullName>
    </submittedName>
</protein>
<dbReference type="EMBL" id="CM055741">
    <property type="protein sequence ID" value="KAJ8002335.1"/>
    <property type="molecule type" value="Genomic_DNA"/>
</dbReference>
<sequence length="489" mass="53658">MDGLLEEEWTLGSSFWSVSNIARADGVSFKNPQLLEKFWKIFNSSRSSPPYNKFKAFPLSDTESKVVTVNFHNECIQEYDIETWLNRYATIKSEGRRVLDEDQVWTGGLKWLVQLKPDLTGVGGVRHLPSTITLGNNRGSVHYYGMPKLCRNCGNVGHLAAACTACKICQGDHLTSDCTTTRPFNLSGVVGHFFRTCPRSYAGRARADGPTNDNPRPSPQPPTPPPPPSSPPPPTNSNDIDPDCRDIEDIPTQTTQTQTPTPHSPPGPTLPVKGEPEQIPTSQSLFSEEENDPAWSHVTHQKRKRPRKRPNQKTTPEPKPQRQKARPNPTPPPSPTPIPSGPLPVPTIAQPSDPIANTATTPNLETLNLFDQFFGGPDPVQVTSQPQSRPEGPPETPSSLQSIPTAPLEGQTTTQPGSRGGKTTPMSSQGGEPPYDPYDTTEALINICNWGPTTPDISTTHHVSNHINPQYQKHPIPRQTPHSPRALHN</sequence>
<evidence type="ECO:0000313" key="2">
    <source>
        <dbReference type="Proteomes" id="UP001157502"/>
    </source>
</evidence>
<proteinExistence type="predicted"/>
<keyword evidence="2" id="KW-1185">Reference proteome</keyword>
<name>A0ACC2GFU6_DALPE</name>
<evidence type="ECO:0000313" key="1">
    <source>
        <dbReference type="EMBL" id="KAJ8002335.1"/>
    </source>
</evidence>
<dbReference type="Proteomes" id="UP001157502">
    <property type="component" value="Chromosome 14"/>
</dbReference>
<accession>A0ACC2GFU6</accession>
<reference evidence="1" key="1">
    <citation type="submission" date="2021-05" db="EMBL/GenBank/DDBJ databases">
        <authorList>
            <person name="Pan Q."/>
            <person name="Jouanno E."/>
            <person name="Zahm M."/>
            <person name="Klopp C."/>
            <person name="Cabau C."/>
            <person name="Louis A."/>
            <person name="Berthelot C."/>
            <person name="Parey E."/>
            <person name="Roest Crollius H."/>
            <person name="Montfort J."/>
            <person name="Robinson-Rechavi M."/>
            <person name="Bouchez O."/>
            <person name="Lampietro C."/>
            <person name="Lopez Roques C."/>
            <person name="Donnadieu C."/>
            <person name="Postlethwait J."/>
            <person name="Bobe J."/>
            <person name="Dillon D."/>
            <person name="Chandos A."/>
            <person name="von Hippel F."/>
            <person name="Guiguen Y."/>
        </authorList>
    </citation>
    <scope>NUCLEOTIDE SEQUENCE</scope>
    <source>
        <strain evidence="1">YG-Jan2019</strain>
    </source>
</reference>